<comment type="similarity">
    <text evidence="4">Belongs to the Cob(I)alamin adenosyltransferase family.</text>
</comment>
<dbReference type="GO" id="GO:0008817">
    <property type="term" value="F:corrinoid adenosyltransferase activity"/>
    <property type="evidence" value="ECO:0007669"/>
    <property type="project" value="UniProtKB-UniRule"/>
</dbReference>
<keyword evidence="4" id="KW-0169">Cobalamin biosynthesis</keyword>
<proteinExistence type="inferred from homology"/>
<accession>A0A8J6Y5T4</accession>
<comment type="catalytic activity">
    <reaction evidence="4">
        <text>2 cob(II)yrinate a,c diamide + reduced [electron-transfer flavoprotein] + 2 ATP = 2 adenosylcob(III)yrinate a,c-diamide + 2 triphosphate + oxidized [electron-transfer flavoprotein] + 3 H(+)</text>
        <dbReference type="Rhea" id="RHEA:11528"/>
        <dbReference type="Rhea" id="RHEA-COMP:10685"/>
        <dbReference type="Rhea" id="RHEA-COMP:10686"/>
        <dbReference type="ChEBI" id="CHEBI:15378"/>
        <dbReference type="ChEBI" id="CHEBI:18036"/>
        <dbReference type="ChEBI" id="CHEBI:30616"/>
        <dbReference type="ChEBI" id="CHEBI:57692"/>
        <dbReference type="ChEBI" id="CHEBI:58307"/>
        <dbReference type="ChEBI" id="CHEBI:58503"/>
        <dbReference type="ChEBI" id="CHEBI:58537"/>
        <dbReference type="EC" id="2.5.1.17"/>
    </reaction>
</comment>
<evidence type="ECO:0000256" key="2">
    <source>
        <dbReference type="ARBA" id="ARBA00022741"/>
    </source>
</evidence>
<name>A0A8J6Y5T4_9BACT</name>
<dbReference type="NCBIfam" id="TIGR00636">
    <property type="entry name" value="PduO_Nterm"/>
    <property type="match status" value="1"/>
</dbReference>
<keyword evidence="2 4" id="KW-0547">Nucleotide-binding</keyword>
<comment type="catalytic activity">
    <reaction evidence="4">
        <text>2 cob(II)alamin + reduced [electron-transfer flavoprotein] + 2 ATP = 2 adenosylcob(III)alamin + 2 triphosphate + oxidized [electron-transfer flavoprotein] + 3 H(+)</text>
        <dbReference type="Rhea" id="RHEA:28671"/>
        <dbReference type="Rhea" id="RHEA-COMP:10685"/>
        <dbReference type="Rhea" id="RHEA-COMP:10686"/>
        <dbReference type="ChEBI" id="CHEBI:15378"/>
        <dbReference type="ChEBI" id="CHEBI:16304"/>
        <dbReference type="ChEBI" id="CHEBI:18036"/>
        <dbReference type="ChEBI" id="CHEBI:18408"/>
        <dbReference type="ChEBI" id="CHEBI:30616"/>
        <dbReference type="ChEBI" id="CHEBI:57692"/>
        <dbReference type="ChEBI" id="CHEBI:58307"/>
        <dbReference type="EC" id="2.5.1.17"/>
    </reaction>
</comment>
<evidence type="ECO:0000313" key="7">
    <source>
        <dbReference type="Proteomes" id="UP000598633"/>
    </source>
</evidence>
<dbReference type="InterPro" id="IPR036451">
    <property type="entry name" value="CblAdoTrfase-like_sf"/>
</dbReference>
<sequence length="180" mass="19893">MKVYTRRGDTGETSLLSGGRVRKEDARVEAYGTVDELVSLLGLLRCEPLPDDVEGRLVVIQESLFSVGAALADPERRLEHDPCVWDADFLEDWIDVMDGEIEPLTVFILPGGSRAAAVTHVARTVCRRAERRVGELVGNAGGVPEGLLAYLNRLSDALFTLARYLNARSGISETEWRPRR</sequence>
<organism evidence="6 7">
    <name type="scientific">Candidatus Sulfomarinibacter kjeldsenii</name>
    <dbReference type="NCBI Taxonomy" id="2885994"/>
    <lineage>
        <taxon>Bacteria</taxon>
        <taxon>Pseudomonadati</taxon>
        <taxon>Acidobacteriota</taxon>
        <taxon>Thermoanaerobaculia</taxon>
        <taxon>Thermoanaerobaculales</taxon>
        <taxon>Candidatus Sulfomarinibacteraceae</taxon>
        <taxon>Candidatus Sulfomarinibacter</taxon>
    </lineage>
</organism>
<dbReference type="GO" id="GO:0009236">
    <property type="term" value="P:cobalamin biosynthetic process"/>
    <property type="evidence" value="ECO:0007669"/>
    <property type="project" value="UniProtKB-UniRule"/>
</dbReference>
<dbReference type="EMBL" id="JACXWA010000031">
    <property type="protein sequence ID" value="MBD3870099.1"/>
    <property type="molecule type" value="Genomic_DNA"/>
</dbReference>
<protein>
    <recommendedName>
        <fullName evidence="4">Corrinoid adenosyltransferase</fullName>
        <ecNumber evidence="4">2.5.1.17</ecNumber>
    </recommendedName>
    <alternativeName>
        <fullName evidence="4">Cob(II)alamin adenosyltransferase</fullName>
    </alternativeName>
    <alternativeName>
        <fullName evidence="4">Cob(II)yrinic acid a,c-diamide adenosyltransferase</fullName>
    </alternativeName>
    <alternativeName>
        <fullName evidence="4">Cobinamide/cobalamin adenosyltransferase</fullName>
    </alternativeName>
</protein>
<dbReference type="GO" id="GO:0005524">
    <property type="term" value="F:ATP binding"/>
    <property type="evidence" value="ECO:0007669"/>
    <property type="project" value="UniProtKB-UniRule"/>
</dbReference>
<dbReference type="InterPro" id="IPR016030">
    <property type="entry name" value="CblAdoTrfase-like"/>
</dbReference>
<evidence type="ECO:0000256" key="1">
    <source>
        <dbReference type="ARBA" id="ARBA00022679"/>
    </source>
</evidence>
<keyword evidence="3 4" id="KW-0067">ATP-binding</keyword>
<comment type="pathway">
    <text evidence="4">Cofactor biosynthesis; adenosylcobalamin biosynthesis; adenosylcobalamin from cob(II)yrinate a,c-diamide: step 2/7.</text>
</comment>
<dbReference type="Gene3D" id="1.20.1200.10">
    <property type="entry name" value="Cobalamin adenosyltransferase-like"/>
    <property type="match status" value="1"/>
</dbReference>
<dbReference type="EC" id="2.5.1.17" evidence="4"/>
<dbReference type="InterPro" id="IPR029499">
    <property type="entry name" value="PduO-typ"/>
</dbReference>
<reference evidence="6 7" key="1">
    <citation type="submission" date="2020-08" db="EMBL/GenBank/DDBJ databases">
        <title>Acidobacteriota in marine sediments use diverse sulfur dissimilation pathways.</title>
        <authorList>
            <person name="Wasmund K."/>
        </authorList>
    </citation>
    <scope>NUCLEOTIDE SEQUENCE [LARGE SCALE GENOMIC DNA]</scope>
    <source>
        <strain evidence="6">MAG AM3-A</strain>
    </source>
</reference>
<keyword evidence="1 4" id="KW-0808">Transferase</keyword>
<feature type="domain" description="Cobalamin adenosyltransferase-like" evidence="5">
    <location>
        <begin position="3"/>
        <end position="165"/>
    </location>
</feature>
<gene>
    <name evidence="6" type="ORF">IFJ97_01915</name>
</gene>
<evidence type="ECO:0000256" key="4">
    <source>
        <dbReference type="RuleBase" id="RU366026"/>
    </source>
</evidence>
<evidence type="ECO:0000313" key="6">
    <source>
        <dbReference type="EMBL" id="MBD3870099.1"/>
    </source>
</evidence>
<comment type="caution">
    <text evidence="6">The sequence shown here is derived from an EMBL/GenBank/DDBJ whole genome shotgun (WGS) entry which is preliminary data.</text>
</comment>
<dbReference type="AlphaFoldDB" id="A0A8J6Y5T4"/>
<dbReference type="UniPathway" id="UPA00148">
    <property type="reaction ID" value="UER00233"/>
</dbReference>
<evidence type="ECO:0000256" key="3">
    <source>
        <dbReference type="ARBA" id="ARBA00022840"/>
    </source>
</evidence>
<dbReference type="PANTHER" id="PTHR12213">
    <property type="entry name" value="CORRINOID ADENOSYLTRANSFERASE"/>
    <property type="match status" value="1"/>
</dbReference>
<dbReference type="Proteomes" id="UP000598633">
    <property type="component" value="Unassembled WGS sequence"/>
</dbReference>
<dbReference type="SUPFAM" id="SSF89028">
    <property type="entry name" value="Cobalamin adenosyltransferase-like"/>
    <property type="match status" value="1"/>
</dbReference>
<evidence type="ECO:0000259" key="5">
    <source>
        <dbReference type="Pfam" id="PF01923"/>
    </source>
</evidence>
<dbReference type="PANTHER" id="PTHR12213:SF0">
    <property type="entry name" value="CORRINOID ADENOSYLTRANSFERASE MMAB"/>
    <property type="match status" value="1"/>
</dbReference>
<dbReference type="Pfam" id="PF01923">
    <property type="entry name" value="Cob_adeno_trans"/>
    <property type="match status" value="1"/>
</dbReference>